<dbReference type="Gene3D" id="1.10.390.10">
    <property type="entry name" value="Neutral Protease Domain 2"/>
    <property type="match status" value="1"/>
</dbReference>
<evidence type="ECO:0000256" key="5">
    <source>
        <dbReference type="ARBA" id="ARBA00015611"/>
    </source>
</evidence>
<evidence type="ECO:0000256" key="2">
    <source>
        <dbReference type="ARBA" id="ARBA00001947"/>
    </source>
</evidence>
<dbReference type="EMBL" id="JBHMCR010000004">
    <property type="protein sequence ID" value="MFB9519760.1"/>
    <property type="molecule type" value="Genomic_DNA"/>
</dbReference>
<sequence length="487" mass="52404">MPSRRRRPLRARAATVALLLAAAVSGCTGEGVPTGGPGAHGLRDPLFPKLGNGGYDVTHYAIDLDYTPAGNRLKGTATITAKATQELSAFNLDLAGLTVASATVEGEPAAARRAGTELTLRPKRDLRKGETFTAVVRYSGTPREIKDVDGAREGWLRPEDGKLSVAVGQPTGSMAWFPGNNHPSDKATYDITVTVPAGRTAISNGELKNPPRTANGRTTFAWQMREPMAGYLAMVAVGDFAVWESKATAELADDEETVTRTVPVYAAAERSVDAESLGLRKEIPRMMDWAVTYFGPYPFDSIGSVVTRGEGDVGYALESQTKPVYAGVTGNDGALEEAQLHEIAHQWFGNSVSPKDWRDMWLNEGFATYAEWLWTEDEGGRTAQESFEAAFGDDANWKFPPASPPGPRNVSGHPVYGGGAMVLHKIRQAVGNDAFWEILEEWPAKYRGGNASTADFTAYVEGKTDADLSAVWDVWLHGGVRPATPDA</sequence>
<comment type="cofactor">
    <cofactor evidence="2">
        <name>Zn(2+)</name>
        <dbReference type="ChEBI" id="CHEBI:29105"/>
    </cofactor>
</comment>
<name>A0ABV5P991_STRCM</name>
<dbReference type="PROSITE" id="PS51257">
    <property type="entry name" value="PROKAR_LIPOPROTEIN"/>
    <property type="match status" value="1"/>
</dbReference>
<evidence type="ECO:0000256" key="11">
    <source>
        <dbReference type="ARBA" id="ARBA00029811"/>
    </source>
</evidence>
<feature type="domain" description="Peptidase M1 membrane alanine aminopeptidase" evidence="14">
    <location>
        <begin position="340"/>
        <end position="475"/>
    </location>
</feature>
<keyword evidence="16" id="KW-0031">Aminopeptidase</keyword>
<protein>
    <recommendedName>
        <fullName evidence="5">Aminopeptidase N</fullName>
        <ecNumber evidence="4">3.4.11.2</ecNumber>
    </recommendedName>
    <alternativeName>
        <fullName evidence="11">Alanine aminopeptidase</fullName>
    </alternativeName>
    <alternativeName>
        <fullName evidence="12">Lysyl aminopeptidase</fullName>
    </alternativeName>
</protein>
<evidence type="ECO:0000256" key="3">
    <source>
        <dbReference type="ARBA" id="ARBA00010136"/>
    </source>
</evidence>
<evidence type="ECO:0000313" key="17">
    <source>
        <dbReference type="Proteomes" id="UP001589718"/>
    </source>
</evidence>
<evidence type="ECO:0000256" key="4">
    <source>
        <dbReference type="ARBA" id="ARBA00012564"/>
    </source>
</evidence>
<dbReference type="PANTHER" id="PTHR11533">
    <property type="entry name" value="PROTEASE M1 ZINC METALLOPROTEASE"/>
    <property type="match status" value="1"/>
</dbReference>
<gene>
    <name evidence="16" type="ORF">ACFFTU_07370</name>
</gene>
<feature type="chain" id="PRO_5047262848" description="Aminopeptidase N" evidence="13">
    <location>
        <begin position="30"/>
        <end position="487"/>
    </location>
</feature>
<evidence type="ECO:0000256" key="7">
    <source>
        <dbReference type="ARBA" id="ARBA00022723"/>
    </source>
</evidence>
<keyword evidence="9" id="KW-0862">Zinc</keyword>
<comment type="similarity">
    <text evidence="3">Belongs to the peptidase M1 family.</text>
</comment>
<dbReference type="Pfam" id="PF17900">
    <property type="entry name" value="Peptidase_M1_N"/>
    <property type="match status" value="1"/>
</dbReference>
<keyword evidence="13" id="KW-0732">Signal</keyword>
<comment type="catalytic activity">
    <reaction evidence="1">
        <text>Release of an N-terminal amino acid, Xaa-|-Yaa- from a peptide, amide or arylamide. Xaa is preferably Ala, but may be most amino acids including Pro (slow action). When a terminal hydrophobic residue is followed by a prolyl residue, the two may be released as an intact Xaa-Pro dipeptide.</text>
        <dbReference type="EC" id="3.4.11.2"/>
    </reaction>
</comment>
<dbReference type="InterPro" id="IPR045357">
    <property type="entry name" value="Aminopeptidase_N-like_N"/>
</dbReference>
<dbReference type="InterPro" id="IPR001930">
    <property type="entry name" value="Peptidase_M1"/>
</dbReference>
<dbReference type="Gene3D" id="2.60.40.1730">
    <property type="entry name" value="tricorn interacting facor f3 domain"/>
    <property type="match status" value="1"/>
</dbReference>
<feature type="domain" description="Aminopeptidase N-like N-terminal" evidence="15">
    <location>
        <begin position="58"/>
        <end position="232"/>
    </location>
</feature>
<proteinExistence type="inferred from homology"/>
<dbReference type="InterPro" id="IPR027268">
    <property type="entry name" value="Peptidase_M4/M1_CTD_sf"/>
</dbReference>
<dbReference type="Pfam" id="PF01433">
    <property type="entry name" value="Peptidase_M1"/>
    <property type="match status" value="1"/>
</dbReference>
<evidence type="ECO:0000256" key="10">
    <source>
        <dbReference type="ARBA" id="ARBA00023049"/>
    </source>
</evidence>
<comment type="caution">
    <text evidence="16">The sequence shown here is derived from an EMBL/GenBank/DDBJ whole genome shotgun (WGS) entry which is preliminary data.</text>
</comment>
<reference evidence="16 17" key="1">
    <citation type="submission" date="2024-09" db="EMBL/GenBank/DDBJ databases">
        <authorList>
            <person name="Sun Q."/>
            <person name="Mori K."/>
        </authorList>
    </citation>
    <scope>NUCLEOTIDE SEQUENCE [LARGE SCALE GENOMIC DNA]</scope>
    <source>
        <strain evidence="16 17">JCM 4362</strain>
    </source>
</reference>
<organism evidence="16 17">
    <name type="scientific">Streptomyces cremeus</name>
    <dbReference type="NCBI Taxonomy" id="66881"/>
    <lineage>
        <taxon>Bacteria</taxon>
        <taxon>Bacillati</taxon>
        <taxon>Actinomycetota</taxon>
        <taxon>Actinomycetes</taxon>
        <taxon>Kitasatosporales</taxon>
        <taxon>Streptomycetaceae</taxon>
        <taxon>Streptomyces</taxon>
    </lineage>
</organism>
<evidence type="ECO:0000256" key="13">
    <source>
        <dbReference type="SAM" id="SignalP"/>
    </source>
</evidence>
<dbReference type="InterPro" id="IPR014782">
    <property type="entry name" value="Peptidase_M1_dom"/>
</dbReference>
<keyword evidence="17" id="KW-1185">Reference proteome</keyword>
<evidence type="ECO:0000256" key="8">
    <source>
        <dbReference type="ARBA" id="ARBA00022801"/>
    </source>
</evidence>
<accession>A0ABV5P991</accession>
<evidence type="ECO:0000256" key="1">
    <source>
        <dbReference type="ARBA" id="ARBA00000098"/>
    </source>
</evidence>
<dbReference type="RefSeq" id="WP_345221486.1">
    <property type="nucleotide sequence ID" value="NZ_BAAAXE010000013.1"/>
</dbReference>
<dbReference type="CDD" id="cd09603">
    <property type="entry name" value="M1_APN_like"/>
    <property type="match status" value="1"/>
</dbReference>
<dbReference type="SUPFAM" id="SSF63737">
    <property type="entry name" value="Leukotriene A4 hydrolase N-terminal domain"/>
    <property type="match status" value="1"/>
</dbReference>
<dbReference type="EC" id="3.4.11.2" evidence="4"/>
<dbReference type="PANTHER" id="PTHR11533:SF297">
    <property type="entry name" value="AMINOPEPTIDASE N"/>
    <property type="match status" value="1"/>
</dbReference>
<dbReference type="InterPro" id="IPR050344">
    <property type="entry name" value="Peptidase_M1_aminopeptidases"/>
</dbReference>
<keyword evidence="7" id="KW-0479">Metal-binding</keyword>
<feature type="signal peptide" evidence="13">
    <location>
        <begin position="1"/>
        <end position="29"/>
    </location>
</feature>
<dbReference type="GO" id="GO:0004177">
    <property type="term" value="F:aminopeptidase activity"/>
    <property type="evidence" value="ECO:0007669"/>
    <property type="project" value="UniProtKB-KW"/>
</dbReference>
<evidence type="ECO:0000256" key="12">
    <source>
        <dbReference type="ARBA" id="ARBA00031533"/>
    </source>
</evidence>
<evidence type="ECO:0000256" key="6">
    <source>
        <dbReference type="ARBA" id="ARBA00022670"/>
    </source>
</evidence>
<evidence type="ECO:0000256" key="9">
    <source>
        <dbReference type="ARBA" id="ARBA00022833"/>
    </source>
</evidence>
<keyword evidence="10" id="KW-0482">Metalloprotease</keyword>
<dbReference type="Proteomes" id="UP001589718">
    <property type="component" value="Unassembled WGS sequence"/>
</dbReference>
<dbReference type="InterPro" id="IPR042097">
    <property type="entry name" value="Aminopeptidase_N-like_N_sf"/>
</dbReference>
<dbReference type="SUPFAM" id="SSF55486">
    <property type="entry name" value="Metalloproteases ('zincins'), catalytic domain"/>
    <property type="match status" value="1"/>
</dbReference>
<evidence type="ECO:0000313" key="16">
    <source>
        <dbReference type="EMBL" id="MFB9519760.1"/>
    </source>
</evidence>
<evidence type="ECO:0000259" key="14">
    <source>
        <dbReference type="Pfam" id="PF01433"/>
    </source>
</evidence>
<keyword evidence="8 16" id="KW-0378">Hydrolase</keyword>
<keyword evidence="6" id="KW-0645">Protease</keyword>
<evidence type="ECO:0000259" key="15">
    <source>
        <dbReference type="Pfam" id="PF17900"/>
    </source>
</evidence>
<dbReference type="PRINTS" id="PR00756">
    <property type="entry name" value="ALADIPTASE"/>
</dbReference>